<name>K2P1K8_9HYPH</name>
<evidence type="ECO:0000259" key="5">
    <source>
        <dbReference type="PROSITE" id="PS51462"/>
    </source>
</evidence>
<dbReference type="PANTHER" id="PTHR12629:SF0">
    <property type="entry name" value="DIPHOSPHOINOSITOL-POLYPHOSPHATE DIPHOSPHATASE"/>
    <property type="match status" value="1"/>
</dbReference>
<dbReference type="CDD" id="cd04666">
    <property type="entry name" value="NUDIX_DIPP2_like_Nudt4"/>
    <property type="match status" value="1"/>
</dbReference>
<evidence type="ECO:0000313" key="6">
    <source>
        <dbReference type="EMBL" id="EKF44024.1"/>
    </source>
</evidence>
<protein>
    <submittedName>
        <fullName evidence="6">NUDIX hydrolase</fullName>
    </submittedName>
</protein>
<dbReference type="InterPro" id="IPR020084">
    <property type="entry name" value="NUDIX_hydrolase_CS"/>
</dbReference>
<dbReference type="PROSITE" id="PS51462">
    <property type="entry name" value="NUDIX"/>
    <property type="match status" value="1"/>
</dbReference>
<dbReference type="AlphaFoldDB" id="K2P1K8"/>
<keyword evidence="3 6" id="KW-0378">Hydrolase</keyword>
<dbReference type="InterPro" id="IPR015797">
    <property type="entry name" value="NUDIX_hydrolase-like_dom_sf"/>
</dbReference>
<evidence type="ECO:0000313" key="7">
    <source>
        <dbReference type="Proteomes" id="UP000007374"/>
    </source>
</evidence>
<evidence type="ECO:0000256" key="4">
    <source>
        <dbReference type="ARBA" id="ARBA00022842"/>
    </source>
</evidence>
<keyword evidence="4" id="KW-0460">Magnesium</keyword>
<dbReference type="RefSeq" id="WP_009756158.1">
    <property type="nucleotide sequence ID" value="NZ_AMSI01000002.1"/>
</dbReference>
<dbReference type="Gene3D" id="3.90.79.10">
    <property type="entry name" value="Nucleoside Triphosphate Pyrophosphohydrolase"/>
    <property type="match status" value="1"/>
</dbReference>
<dbReference type="STRING" id="721133.SAMN05216176_101429"/>
<dbReference type="PATRIC" id="fig|1231190.3.peg.922"/>
<organism evidence="6 7">
    <name type="scientific">Nitratireductor indicus C115</name>
    <dbReference type="NCBI Taxonomy" id="1231190"/>
    <lineage>
        <taxon>Bacteria</taxon>
        <taxon>Pseudomonadati</taxon>
        <taxon>Pseudomonadota</taxon>
        <taxon>Alphaproteobacteria</taxon>
        <taxon>Hyphomicrobiales</taxon>
        <taxon>Phyllobacteriaceae</taxon>
        <taxon>Nitratireductor</taxon>
    </lineage>
</organism>
<gene>
    <name evidence="6" type="ORF">NA8A_04410</name>
</gene>
<keyword evidence="7" id="KW-1185">Reference proteome</keyword>
<accession>K2P1K8</accession>
<dbReference type="PANTHER" id="PTHR12629">
    <property type="entry name" value="DIPHOSPHOINOSITOL POLYPHOSPHATE PHOSPHOHYDROLASE"/>
    <property type="match status" value="1"/>
</dbReference>
<keyword evidence="2" id="KW-0479">Metal-binding</keyword>
<dbReference type="GO" id="GO:0016462">
    <property type="term" value="F:pyrophosphatase activity"/>
    <property type="evidence" value="ECO:0007669"/>
    <property type="project" value="InterPro"/>
</dbReference>
<evidence type="ECO:0000256" key="1">
    <source>
        <dbReference type="ARBA" id="ARBA00001946"/>
    </source>
</evidence>
<reference evidence="6 7" key="1">
    <citation type="journal article" date="2012" name="J. Bacteriol.">
        <title>Genome Sequence of Nitratireductor indicus Type Strain C115.</title>
        <authorList>
            <person name="Lai Q."/>
            <person name="Li G."/>
            <person name="Yu Z."/>
            <person name="Shao Z."/>
        </authorList>
    </citation>
    <scope>NUCLEOTIDE SEQUENCE [LARGE SCALE GENOMIC DNA]</scope>
    <source>
        <strain evidence="6 7">C115</strain>
    </source>
</reference>
<dbReference type="SUPFAM" id="SSF55811">
    <property type="entry name" value="Nudix"/>
    <property type="match status" value="1"/>
</dbReference>
<dbReference type="Proteomes" id="UP000007374">
    <property type="component" value="Unassembled WGS sequence"/>
</dbReference>
<dbReference type="EMBL" id="AMSI01000002">
    <property type="protein sequence ID" value="EKF44024.1"/>
    <property type="molecule type" value="Genomic_DNA"/>
</dbReference>
<proteinExistence type="predicted"/>
<comment type="cofactor">
    <cofactor evidence="1">
        <name>Mg(2+)</name>
        <dbReference type="ChEBI" id="CHEBI:18420"/>
    </cofactor>
</comment>
<sequence>MIISHCTRMRLTERVRRLFGGNPRRVQAAALPWRTSAKDGSLEIMLVTSRDTGRWVLPKGWPEGPERLGQTAQREAVEEAGIEGVAADTEIGRFYYKKLRGSGVEWRCEVAIIPLRVTRELNKWPERKKRTRRWFSARDAARLVDEPDLAEMLLRFADNPREIAA</sequence>
<dbReference type="InterPro" id="IPR000086">
    <property type="entry name" value="NUDIX_hydrolase_dom"/>
</dbReference>
<dbReference type="GO" id="GO:0046872">
    <property type="term" value="F:metal ion binding"/>
    <property type="evidence" value="ECO:0007669"/>
    <property type="project" value="UniProtKB-KW"/>
</dbReference>
<dbReference type="Pfam" id="PF00293">
    <property type="entry name" value="NUDIX"/>
    <property type="match status" value="1"/>
</dbReference>
<feature type="domain" description="Nudix hydrolase" evidence="5">
    <location>
        <begin position="23"/>
        <end position="157"/>
    </location>
</feature>
<dbReference type="GO" id="GO:0005737">
    <property type="term" value="C:cytoplasm"/>
    <property type="evidence" value="ECO:0007669"/>
    <property type="project" value="TreeGrafter"/>
</dbReference>
<comment type="caution">
    <text evidence="6">The sequence shown here is derived from an EMBL/GenBank/DDBJ whole genome shotgun (WGS) entry which is preliminary data.</text>
</comment>
<evidence type="ECO:0000256" key="3">
    <source>
        <dbReference type="ARBA" id="ARBA00022801"/>
    </source>
</evidence>
<dbReference type="PROSITE" id="PS00893">
    <property type="entry name" value="NUDIX_BOX"/>
    <property type="match status" value="1"/>
</dbReference>
<dbReference type="eggNOG" id="COG0494">
    <property type="taxonomic scope" value="Bacteria"/>
</dbReference>
<dbReference type="InterPro" id="IPR047198">
    <property type="entry name" value="DDP-like_NUDIX"/>
</dbReference>
<evidence type="ECO:0000256" key="2">
    <source>
        <dbReference type="ARBA" id="ARBA00022723"/>
    </source>
</evidence>